<organism evidence="1 2">
    <name type="scientific">Rhabditophanes sp. KR3021</name>
    <dbReference type="NCBI Taxonomy" id="114890"/>
    <lineage>
        <taxon>Eukaryota</taxon>
        <taxon>Metazoa</taxon>
        <taxon>Ecdysozoa</taxon>
        <taxon>Nematoda</taxon>
        <taxon>Chromadorea</taxon>
        <taxon>Rhabditida</taxon>
        <taxon>Tylenchina</taxon>
        <taxon>Panagrolaimomorpha</taxon>
        <taxon>Strongyloidoidea</taxon>
        <taxon>Alloionematidae</taxon>
        <taxon>Rhabditophanes</taxon>
    </lineage>
</organism>
<reference evidence="2" key="1">
    <citation type="submission" date="2016-11" db="UniProtKB">
        <authorList>
            <consortium name="WormBaseParasite"/>
        </authorList>
    </citation>
    <scope>IDENTIFICATION</scope>
    <source>
        <strain evidence="2">KR3021</strain>
    </source>
</reference>
<dbReference type="Proteomes" id="UP000095286">
    <property type="component" value="Unplaced"/>
</dbReference>
<dbReference type="WBParaSite" id="RSKR_0000770300.3">
    <property type="protein sequence ID" value="RSKR_0000770300.3"/>
    <property type="gene ID" value="RSKR_0000770300"/>
</dbReference>
<proteinExistence type="predicted"/>
<protein>
    <submittedName>
        <fullName evidence="2">Fucosyltransferase</fullName>
    </submittedName>
</protein>
<evidence type="ECO:0000313" key="2">
    <source>
        <dbReference type="WBParaSite" id="RSKR_0000770300.3"/>
    </source>
</evidence>
<accession>A0AC35U5P3</accession>
<evidence type="ECO:0000313" key="1">
    <source>
        <dbReference type="Proteomes" id="UP000095286"/>
    </source>
</evidence>
<sequence length="488" mass="57705">MVKLISLAAIDGMLILWNRKKSRVAFFVSNCLTRNNRHQYADQISMYYPVDKFGKCGEKTVNRHDGYQLLKNNYKYYLAFENGNCRDYVTEKFFINALQNQVIPIVLGPSIDFYKKISPPNSFIHVSQFKNAHALVEYLKYLDRNSTAYQEYFEWNNYGSLVGSKYWCRICNFAQDMPNKIYHDIENWWKQKGDCNNQQSQWDLYVNEFWEDPALQYDYMRPCKGNLTFDYNMWDEIWIPNTCFINSKSAQIHSSPFRNVFLMVFPNGSLWSNWRIKSKGPCDINLRHFPMDSMTCFLTFTSYNYNIREVRMNWNDPLPVQIYKEIELPDFTLMNFSYVTVVKGYAAGDWDELTVSFTFKRRYGWYLLQGYIPTYLTVFISWIPFYLSPSALAARTMISVNALLAMTFQFGNVIRNLPRVNYVKAIDVWFLSGIGFIFMTLLELAVVGFATRNDESASGQMRDSRRKKKVGTRLRHSYFNFRRNQNLS</sequence>
<name>A0AC35U5P3_9BILA</name>